<feature type="region of interest" description="Disordered" evidence="3">
    <location>
        <begin position="1192"/>
        <end position="1301"/>
    </location>
</feature>
<feature type="compositionally biased region" description="Polar residues" evidence="3">
    <location>
        <begin position="758"/>
        <end position="775"/>
    </location>
</feature>
<dbReference type="PANTHER" id="PTHR23310:SF105">
    <property type="entry name" value="ACYL-COA-BINDING DOMAIN-CONTAINING PROTEIN 5"/>
    <property type="match status" value="1"/>
</dbReference>
<dbReference type="CDD" id="cd00590">
    <property type="entry name" value="RRM_SF"/>
    <property type="match status" value="1"/>
</dbReference>
<reference evidence="5" key="1">
    <citation type="submission" date="2021-02" db="EMBL/GenBank/DDBJ databases">
        <authorList>
            <person name="Dougan E. K."/>
            <person name="Rhodes N."/>
            <person name="Thang M."/>
            <person name="Chan C."/>
        </authorList>
    </citation>
    <scope>NUCLEOTIDE SEQUENCE</scope>
</reference>
<evidence type="ECO:0000313" key="5">
    <source>
        <dbReference type="EMBL" id="CAE7026688.1"/>
    </source>
</evidence>
<keyword evidence="1" id="KW-0446">Lipid-binding</keyword>
<dbReference type="InterPro" id="IPR014352">
    <property type="entry name" value="FERM/acyl-CoA-bd_prot_sf"/>
</dbReference>
<dbReference type="InterPro" id="IPR000582">
    <property type="entry name" value="Acyl-CoA-binding_protein"/>
</dbReference>
<dbReference type="PANTHER" id="PTHR23310">
    <property type="entry name" value="ACYL-COA-BINDING PROTEIN, ACBP"/>
    <property type="match status" value="1"/>
</dbReference>
<keyword evidence="6" id="KW-1185">Reference proteome</keyword>
<feature type="compositionally biased region" description="Acidic residues" evidence="3">
    <location>
        <begin position="1200"/>
        <end position="1219"/>
    </location>
</feature>
<gene>
    <name evidence="5" type="primary">ACBP3</name>
    <name evidence="5" type="ORF">SNAT2548_LOCUS3266</name>
</gene>
<organism evidence="5 6">
    <name type="scientific">Symbiodinium natans</name>
    <dbReference type="NCBI Taxonomy" id="878477"/>
    <lineage>
        <taxon>Eukaryota</taxon>
        <taxon>Sar</taxon>
        <taxon>Alveolata</taxon>
        <taxon>Dinophyceae</taxon>
        <taxon>Suessiales</taxon>
        <taxon>Symbiodiniaceae</taxon>
        <taxon>Symbiodinium</taxon>
    </lineage>
</organism>
<accession>A0A812I9F5</accession>
<evidence type="ECO:0000313" key="6">
    <source>
        <dbReference type="Proteomes" id="UP000604046"/>
    </source>
</evidence>
<feature type="compositionally biased region" description="Basic and acidic residues" evidence="3">
    <location>
        <begin position="1315"/>
        <end position="1395"/>
    </location>
</feature>
<protein>
    <submittedName>
        <fullName evidence="5">ACBP3 protein</fullName>
    </submittedName>
</protein>
<feature type="domain" description="ACB" evidence="4">
    <location>
        <begin position="340"/>
        <end position="423"/>
    </location>
</feature>
<feature type="region of interest" description="Disordered" evidence="3">
    <location>
        <begin position="17"/>
        <end position="37"/>
    </location>
</feature>
<dbReference type="Proteomes" id="UP000604046">
    <property type="component" value="Unassembled WGS sequence"/>
</dbReference>
<dbReference type="SUPFAM" id="SSF54928">
    <property type="entry name" value="RNA-binding domain, RBD"/>
    <property type="match status" value="1"/>
</dbReference>
<feature type="region of interest" description="Disordered" evidence="3">
    <location>
        <begin position="1315"/>
        <end position="1409"/>
    </location>
</feature>
<evidence type="ECO:0000256" key="1">
    <source>
        <dbReference type="ARBA" id="ARBA00023121"/>
    </source>
</evidence>
<feature type="compositionally biased region" description="Basic and acidic residues" evidence="3">
    <location>
        <begin position="1068"/>
        <end position="1109"/>
    </location>
</feature>
<feature type="region of interest" description="Disordered" evidence="3">
    <location>
        <begin position="144"/>
        <end position="280"/>
    </location>
</feature>
<evidence type="ECO:0000259" key="4">
    <source>
        <dbReference type="PROSITE" id="PS51228"/>
    </source>
</evidence>
<comment type="caution">
    <text evidence="5">The sequence shown here is derived from an EMBL/GenBank/DDBJ whole genome shotgun (WGS) entry which is preliminary data.</text>
</comment>
<feature type="region of interest" description="Disordered" evidence="3">
    <location>
        <begin position="734"/>
        <end position="803"/>
    </location>
</feature>
<feature type="region of interest" description="Disordered" evidence="3">
    <location>
        <begin position="590"/>
        <end position="627"/>
    </location>
</feature>
<feature type="compositionally biased region" description="Low complexity" evidence="3">
    <location>
        <begin position="190"/>
        <end position="205"/>
    </location>
</feature>
<dbReference type="SUPFAM" id="SSF47027">
    <property type="entry name" value="Acyl-CoA binding protein"/>
    <property type="match status" value="1"/>
</dbReference>
<proteinExistence type="predicted"/>
<dbReference type="Gene3D" id="1.20.80.10">
    <property type="match status" value="1"/>
</dbReference>
<feature type="compositionally biased region" description="Basic and acidic residues" evidence="3">
    <location>
        <begin position="162"/>
        <end position="172"/>
    </location>
</feature>
<feature type="coiled-coil region" evidence="2">
    <location>
        <begin position="912"/>
        <end position="947"/>
    </location>
</feature>
<evidence type="ECO:0000256" key="3">
    <source>
        <dbReference type="SAM" id="MobiDB-lite"/>
    </source>
</evidence>
<feature type="compositionally biased region" description="Low complexity" evidence="3">
    <location>
        <begin position="259"/>
        <end position="274"/>
    </location>
</feature>
<sequence>MDAAGAAAAAALLWSSGADVPKSDSEGTEPPSDQDEVRARHPAFAGSLVKLQNFPASWVEEDSRLLLPERLARLLERFGELALAPVVAENEGPLLYAAFVEASAATQALQILQATVFGCIYDIFVFAIRYLWCVYDPSEPLLGVQPLPPSQRRGSKPTLLGRKSEKPAKVSEDGGAGDTGDAKEEVVTQSTSSTSARRRIASAATPKRARAPPGKSRGAAAALLTQASPRGSKEVSPATGSTAPPAPPSHSEDSAPLGQSTQSVDSSSDTQVQSPRPAPKRALCCGDGLIGCFGGFKEMLRSPPERKLGEGAETAQLQLPLGRSFQEQRESERRARLAELNRRFAAAQEAAKGLLLSSDEKLQLYAYQKQAIEGPVFGSPPGPLNVTARSKWDAWAKLNCMEKDVAKQGYCALVDKFAPGWRTSDQSLPRSSLASECCEHCERAGPEQESEATTATSRGKLARTSKTASSLPYGADALMSVPSLKTLALVKKSESICERVKAKSIKQCKGTSQKSCSINVERVVVYTITKDGSAQTLDCRASDHSGIALGSSAKKISLRGRPAHPWERFSAKLEESPLVAKKIFKTFVRRAGPSGSRTNDQHKARASDGSETEPPTEPPSEAEDQGSQVSAKVLLGNFPVSWLALEVRPQLDARITALLTKFGSLDTLPEAVERAGSMIAVAVFQDAGAAQKAVQALDGFDWRSSEAAKSPPAAHECFSAKILDDEAEAALRLTSTSGDPDAPGAAPDQMHQPEDLNEQSAVGSPSPQSMKTTQRPARVKLPQTGRNLRWEKSSSEAEDEQPAWTVHPAEAAVEPAEAFQVGPEMRQLDLSDTHLVVSGLPWDWSALQLQMLFTPFGGVQAMQLGSDDRGGRLALVRLEELAQHAAAAVHFQQPQPGELAQLRCEHVLGPREKELLAQAAEAERLRKEAEEAAARQREAAAAEAEKQRQAVLFASRRVLWEAANADFAAAVLEQAAQPEDLERCKRLQAAAASLRDASLSKQRRRMFVALVEAERKRQAQMAFEMEHEAMRAMDMESKAWQEYLLNAEHHYLEMIRQAEAAETLAMSKADRESRRAEQARIDQERRRRRKERESQAAEGRAMKKADNESRRVEAAIFLEEEQAREEFETEFMERAEDEIREFLVEEARREADERRRMAADEAEFFRRQEEERRRRAEEERKQKLVLEWRRKKEARRALESDDDDEAPAPDDEEEDQEEPKEEKKASPTPQKAIVRNPFGPVNVPVPPKTVAQEDAKAKKAKEEDHKRVREEERRRLKEEASKRRKRETEEAAAELQKFEQELQRRSNFLLRRRQQEEEDLRKEEEAQQRAEKEEQERKQREFEASCMAREEKLRMPFELEERRQESERRKREETERRKQERAERKRKEQAKHLGNDDVEAPPAPDGAAA</sequence>
<feature type="region of interest" description="Disordered" evidence="3">
    <location>
        <begin position="1148"/>
        <end position="1180"/>
    </location>
</feature>
<feature type="compositionally biased region" description="Basic and acidic residues" evidence="3">
    <location>
        <begin position="599"/>
        <end position="608"/>
    </location>
</feature>
<keyword evidence="2" id="KW-0175">Coiled coil</keyword>
<dbReference type="InterPro" id="IPR035979">
    <property type="entry name" value="RBD_domain_sf"/>
</dbReference>
<dbReference type="PROSITE" id="PS51228">
    <property type="entry name" value="ACB_2"/>
    <property type="match status" value="1"/>
</dbReference>
<feature type="region of interest" description="Disordered" evidence="3">
    <location>
        <begin position="1066"/>
        <end position="1109"/>
    </location>
</feature>
<dbReference type="InterPro" id="IPR035984">
    <property type="entry name" value="Acyl-CoA-binding_sf"/>
</dbReference>
<dbReference type="GO" id="GO:0003676">
    <property type="term" value="F:nucleic acid binding"/>
    <property type="evidence" value="ECO:0007669"/>
    <property type="project" value="InterPro"/>
</dbReference>
<dbReference type="OrthoDB" id="446482at2759"/>
<dbReference type="Pfam" id="PF00887">
    <property type="entry name" value="ACBP"/>
    <property type="match status" value="1"/>
</dbReference>
<evidence type="ECO:0000256" key="2">
    <source>
        <dbReference type="SAM" id="Coils"/>
    </source>
</evidence>
<feature type="compositionally biased region" description="Basic and acidic residues" evidence="3">
    <location>
        <begin position="1251"/>
        <end position="1289"/>
    </location>
</feature>
<dbReference type="EMBL" id="CAJNDS010000201">
    <property type="protein sequence ID" value="CAE7026688.1"/>
    <property type="molecule type" value="Genomic_DNA"/>
</dbReference>
<dbReference type="GO" id="GO:0006631">
    <property type="term" value="P:fatty acid metabolic process"/>
    <property type="evidence" value="ECO:0007669"/>
    <property type="project" value="TreeGrafter"/>
</dbReference>
<name>A0A812I9F5_9DINO</name>
<dbReference type="GO" id="GO:0000062">
    <property type="term" value="F:fatty-acyl-CoA binding"/>
    <property type="evidence" value="ECO:0007669"/>
    <property type="project" value="InterPro"/>
</dbReference>